<dbReference type="PANTHER" id="PTHR47969">
    <property type="entry name" value="CHROMOSOME-ASSOCIATED KINESIN KIF4A-RELATED"/>
    <property type="match status" value="1"/>
</dbReference>
<evidence type="ECO:0000256" key="1">
    <source>
        <dbReference type="ARBA" id="ARBA00004496"/>
    </source>
</evidence>
<dbReference type="GO" id="GO:0005737">
    <property type="term" value="C:cytoplasm"/>
    <property type="evidence" value="ECO:0007669"/>
    <property type="project" value="UniProtKB-SubCell"/>
</dbReference>
<accession>A0A7J7L2N8</accession>
<evidence type="ECO:0000256" key="7">
    <source>
        <dbReference type="SAM" id="Phobius"/>
    </source>
</evidence>
<evidence type="ECO:0000256" key="4">
    <source>
        <dbReference type="ARBA" id="ARBA00022840"/>
    </source>
</evidence>
<feature type="transmembrane region" description="Helical" evidence="7">
    <location>
        <begin position="360"/>
        <end position="385"/>
    </location>
</feature>
<evidence type="ECO:0000313" key="9">
    <source>
        <dbReference type="Proteomes" id="UP000541444"/>
    </source>
</evidence>
<protein>
    <submittedName>
        <fullName evidence="8">Uncharacterized protein</fullName>
    </submittedName>
</protein>
<sequence>MAAILESITIPGCSAFRSSNTSPSLMMASSVSWGITFWKEEEEGYKGQGFMNHLSWQPHFSSPQYVIAQSTHLSFRSYSNLSSILRAMRNELEVMVNVHEVRLEYEKQSQVYLAIIKQGDDVTSKDLSPSRGKNRVSSMSPNSKITRIASLENMLGISSNTLVTMASQLSKAEEREHAFTGRGRWNQLRTMGDAKNLLQCQLWVKEVEMKERRQEFYELGNLHRSLKHFADDMSGPLSLISSPVQKQLKYTTGVANGSVRDSKPVVDQTRKMVPIGQLSMGKQLAVAGKAGKLWKWKRSHHQWLLQFKWKWQKPWNLSEWIRHSDETIPLFSKYAVVTKVVDSTLRTDVKREFGPTEGQVGVVVVNLGVACISLYMIFMVMVSYLKKDPISCFHVSLMKGVKSVSAMYVYYKYFPEGIDIYFENVRSKMLDVVLNMRNRECIAVCGMISQYFLEQHEGVHNLFNIRYIWRFRRWDQILRRRWTYIR</sequence>
<dbReference type="GO" id="GO:0003777">
    <property type="term" value="F:microtubule motor activity"/>
    <property type="evidence" value="ECO:0007669"/>
    <property type="project" value="InterPro"/>
</dbReference>
<dbReference type="Proteomes" id="UP000541444">
    <property type="component" value="Unassembled WGS sequence"/>
</dbReference>
<dbReference type="AlphaFoldDB" id="A0A7J7L2N8"/>
<dbReference type="GO" id="GO:0005875">
    <property type="term" value="C:microtubule associated complex"/>
    <property type="evidence" value="ECO:0007669"/>
    <property type="project" value="TreeGrafter"/>
</dbReference>
<organism evidence="8 9">
    <name type="scientific">Kingdonia uniflora</name>
    <dbReference type="NCBI Taxonomy" id="39325"/>
    <lineage>
        <taxon>Eukaryota</taxon>
        <taxon>Viridiplantae</taxon>
        <taxon>Streptophyta</taxon>
        <taxon>Embryophyta</taxon>
        <taxon>Tracheophyta</taxon>
        <taxon>Spermatophyta</taxon>
        <taxon>Magnoliopsida</taxon>
        <taxon>Ranunculales</taxon>
        <taxon>Circaeasteraceae</taxon>
        <taxon>Kingdonia</taxon>
    </lineage>
</organism>
<dbReference type="GO" id="GO:0007018">
    <property type="term" value="P:microtubule-based movement"/>
    <property type="evidence" value="ECO:0007669"/>
    <property type="project" value="InterPro"/>
</dbReference>
<evidence type="ECO:0000313" key="8">
    <source>
        <dbReference type="EMBL" id="KAF6136853.1"/>
    </source>
</evidence>
<feature type="region of interest" description="Disordered" evidence="6">
    <location>
        <begin position="122"/>
        <end position="141"/>
    </location>
</feature>
<reference evidence="8 9" key="1">
    <citation type="journal article" date="2020" name="IScience">
        <title>Genome Sequencing of the Endangered Kingdonia uniflora (Circaeasteraceae, Ranunculales) Reveals Potential Mechanisms of Evolutionary Specialization.</title>
        <authorList>
            <person name="Sun Y."/>
            <person name="Deng T."/>
            <person name="Zhang A."/>
            <person name="Moore M.J."/>
            <person name="Landis J.B."/>
            <person name="Lin N."/>
            <person name="Zhang H."/>
            <person name="Zhang X."/>
            <person name="Huang J."/>
            <person name="Zhang X."/>
            <person name="Sun H."/>
            <person name="Wang H."/>
        </authorList>
    </citation>
    <scope>NUCLEOTIDE SEQUENCE [LARGE SCALE GENOMIC DNA]</scope>
    <source>
        <strain evidence="8">TB1705</strain>
        <tissue evidence="8">Leaf</tissue>
    </source>
</reference>
<dbReference type="OrthoDB" id="1935001at2759"/>
<comment type="subcellular location">
    <subcellularLocation>
        <location evidence="1">Cytoplasm</location>
    </subcellularLocation>
</comment>
<keyword evidence="4" id="KW-0067">ATP-binding</keyword>
<keyword evidence="7" id="KW-1133">Transmembrane helix</keyword>
<keyword evidence="5" id="KW-0175">Coiled coil</keyword>
<gene>
    <name evidence="8" type="ORF">GIB67_043242</name>
</gene>
<keyword evidence="7" id="KW-0472">Membrane</keyword>
<keyword evidence="2" id="KW-0963">Cytoplasm</keyword>
<evidence type="ECO:0000256" key="3">
    <source>
        <dbReference type="ARBA" id="ARBA00022741"/>
    </source>
</evidence>
<comment type="caution">
    <text evidence="8">The sequence shown here is derived from an EMBL/GenBank/DDBJ whole genome shotgun (WGS) entry which is preliminary data.</text>
</comment>
<dbReference type="GO" id="GO:0005524">
    <property type="term" value="F:ATP binding"/>
    <property type="evidence" value="ECO:0007669"/>
    <property type="project" value="UniProtKB-KW"/>
</dbReference>
<dbReference type="Gene3D" id="3.40.50.720">
    <property type="entry name" value="NAD(P)-binding Rossmann-like Domain"/>
    <property type="match status" value="1"/>
</dbReference>
<evidence type="ECO:0000256" key="6">
    <source>
        <dbReference type="SAM" id="MobiDB-lite"/>
    </source>
</evidence>
<dbReference type="InterPro" id="IPR027640">
    <property type="entry name" value="Kinesin-like_fam"/>
</dbReference>
<dbReference type="GO" id="GO:0007052">
    <property type="term" value="P:mitotic spindle organization"/>
    <property type="evidence" value="ECO:0007669"/>
    <property type="project" value="TreeGrafter"/>
</dbReference>
<dbReference type="EMBL" id="JACGCM010002669">
    <property type="protein sequence ID" value="KAF6136853.1"/>
    <property type="molecule type" value="Genomic_DNA"/>
</dbReference>
<evidence type="ECO:0000256" key="2">
    <source>
        <dbReference type="ARBA" id="ARBA00022490"/>
    </source>
</evidence>
<dbReference type="GO" id="GO:0051231">
    <property type="term" value="P:spindle elongation"/>
    <property type="evidence" value="ECO:0007669"/>
    <property type="project" value="TreeGrafter"/>
</dbReference>
<dbReference type="PANTHER" id="PTHR47969:SF15">
    <property type="entry name" value="CHROMOSOME-ASSOCIATED KINESIN KIF4A-RELATED"/>
    <property type="match status" value="1"/>
</dbReference>
<evidence type="ECO:0000256" key="5">
    <source>
        <dbReference type="ARBA" id="ARBA00023054"/>
    </source>
</evidence>
<keyword evidence="3" id="KW-0547">Nucleotide-binding</keyword>
<name>A0A7J7L2N8_9MAGN</name>
<proteinExistence type="predicted"/>
<keyword evidence="9" id="KW-1185">Reference proteome</keyword>
<keyword evidence="7" id="KW-0812">Transmembrane</keyword>